<keyword evidence="2" id="KW-1133">Transmembrane helix</keyword>
<feature type="compositionally biased region" description="Acidic residues" evidence="1">
    <location>
        <begin position="40"/>
        <end position="51"/>
    </location>
</feature>
<keyword evidence="2" id="KW-0472">Membrane</keyword>
<evidence type="ECO:0000256" key="1">
    <source>
        <dbReference type="SAM" id="MobiDB-lite"/>
    </source>
</evidence>
<dbReference type="OrthoDB" id="10414600at2759"/>
<name>A0A428NYR4_9HYPO</name>
<evidence type="ECO:0000313" key="4">
    <source>
        <dbReference type="Proteomes" id="UP000288168"/>
    </source>
</evidence>
<proteinExistence type="predicted"/>
<dbReference type="Proteomes" id="UP000288168">
    <property type="component" value="Unassembled WGS sequence"/>
</dbReference>
<feature type="region of interest" description="Disordered" evidence="1">
    <location>
        <begin position="27"/>
        <end position="81"/>
    </location>
</feature>
<organism evidence="3 4">
    <name type="scientific">Fusarium duplospermum</name>
    <dbReference type="NCBI Taxonomy" id="1325734"/>
    <lineage>
        <taxon>Eukaryota</taxon>
        <taxon>Fungi</taxon>
        <taxon>Dikarya</taxon>
        <taxon>Ascomycota</taxon>
        <taxon>Pezizomycotina</taxon>
        <taxon>Sordariomycetes</taxon>
        <taxon>Hypocreomycetidae</taxon>
        <taxon>Hypocreales</taxon>
        <taxon>Nectriaceae</taxon>
        <taxon>Fusarium</taxon>
        <taxon>Fusarium solani species complex</taxon>
    </lineage>
</organism>
<protein>
    <submittedName>
        <fullName evidence="3">Uncharacterized protein</fullName>
    </submittedName>
</protein>
<reference evidence="3 4" key="1">
    <citation type="submission" date="2017-06" db="EMBL/GenBank/DDBJ databases">
        <title>Comparative genomic analysis of Ambrosia Fusariam Clade fungi.</title>
        <authorList>
            <person name="Stajich J.E."/>
            <person name="Carrillo J."/>
            <person name="Kijimoto T."/>
            <person name="Eskalen A."/>
            <person name="O'Donnell K."/>
            <person name="Kasson M."/>
        </authorList>
    </citation>
    <scope>NUCLEOTIDE SEQUENCE [LARGE SCALE GENOMIC DNA]</scope>
    <source>
        <strain evidence="3 4">NRRL62584</strain>
    </source>
</reference>
<comment type="caution">
    <text evidence="3">The sequence shown here is derived from an EMBL/GenBank/DDBJ whole genome shotgun (WGS) entry which is preliminary data.</text>
</comment>
<keyword evidence="4" id="KW-1185">Reference proteome</keyword>
<evidence type="ECO:0000256" key="2">
    <source>
        <dbReference type="SAM" id="Phobius"/>
    </source>
</evidence>
<feature type="transmembrane region" description="Helical" evidence="2">
    <location>
        <begin position="88"/>
        <end position="115"/>
    </location>
</feature>
<dbReference type="AlphaFoldDB" id="A0A428NYR4"/>
<keyword evidence="2" id="KW-0812">Transmembrane</keyword>
<sequence length="394" mass="44336">MEGNDMDDVWGIGEEYGMSPRRAAHIRAERWSSNHTSPHDDDDDDDDDDPYGPDGKPSARPRTSRHKQDKQEPSPSNDKTRHLIRHQWGLSVLLLSRPVACITCFLGLPVLAYFILKYLIILGPAILVNKAVSSIVSGFAHVEQSASQWLRIGGKRADDLPRLTFRRPVTKAESEVLPKDLDKARNGLVGLFPLESYDLQADFDHANAVVGKLEKLNQDSIEQLEARATRVYQQLIVLIEDLSEVPDGGGQDPWATHWWSLPWHDASWFQAKKAKRYKSRLSSIIQGGMKDLETDQDRIAQALGHGHGRNGAVGEEGLGICRSREALPLRTESKTIGKKDVFIVIDRFRKELKAYHRDIDEPDADQADAVLRQIKKRAVELAMAYQRFAGLQRG</sequence>
<evidence type="ECO:0000313" key="3">
    <source>
        <dbReference type="EMBL" id="RSL45968.1"/>
    </source>
</evidence>
<gene>
    <name evidence="3" type="ORF">CEP54_014058</name>
</gene>
<dbReference type="EMBL" id="NKCI01000249">
    <property type="protein sequence ID" value="RSL45968.1"/>
    <property type="molecule type" value="Genomic_DNA"/>
</dbReference>
<accession>A0A428NYR4</accession>